<keyword evidence="8" id="KW-1185">Reference proteome</keyword>
<comment type="similarity">
    <text evidence="2">Belongs to the BRX1 family.</text>
</comment>
<dbReference type="FunCoup" id="A0A066VIU4">
    <property type="interactions" value="524"/>
</dbReference>
<evidence type="ECO:0000256" key="3">
    <source>
        <dbReference type="ARBA" id="ARBA00022517"/>
    </source>
</evidence>
<dbReference type="EMBL" id="JMSN01000117">
    <property type="protein sequence ID" value="KDN38505.1"/>
    <property type="molecule type" value="Genomic_DNA"/>
</dbReference>
<organism evidence="7 8">
    <name type="scientific">Tilletiaria anomala (strain ATCC 24038 / CBS 436.72 / UBC 951)</name>
    <dbReference type="NCBI Taxonomy" id="1037660"/>
    <lineage>
        <taxon>Eukaryota</taxon>
        <taxon>Fungi</taxon>
        <taxon>Dikarya</taxon>
        <taxon>Basidiomycota</taxon>
        <taxon>Ustilaginomycotina</taxon>
        <taxon>Exobasidiomycetes</taxon>
        <taxon>Georgefischeriales</taxon>
        <taxon>Tilletiariaceae</taxon>
        <taxon>Tilletiaria</taxon>
    </lineage>
</organism>
<evidence type="ECO:0000256" key="4">
    <source>
        <dbReference type="ARBA" id="ARBA00023242"/>
    </source>
</evidence>
<dbReference type="PANTHER" id="PTHR13634:SF0">
    <property type="entry name" value="RIBOSOME BIOGENESIS PROTEIN BRX1 HOMOLOG"/>
    <property type="match status" value="1"/>
</dbReference>
<evidence type="ECO:0000313" key="7">
    <source>
        <dbReference type="EMBL" id="KDN38505.1"/>
    </source>
</evidence>
<feature type="domain" description="Brix" evidence="6">
    <location>
        <begin position="40"/>
        <end position="262"/>
    </location>
</feature>
<comment type="caution">
    <text evidence="7">The sequence shown here is derived from an EMBL/GenBank/DDBJ whole genome shotgun (WGS) entry which is preliminary data.</text>
</comment>
<protein>
    <submittedName>
        <fullName evidence="7">Brix-domain-containing protein</fullName>
    </submittedName>
</protein>
<dbReference type="GO" id="GO:0005730">
    <property type="term" value="C:nucleolus"/>
    <property type="evidence" value="ECO:0007669"/>
    <property type="project" value="UniProtKB-SubCell"/>
</dbReference>
<sequence length="321" mass="36180">MATRLAAAAQATSSKGKRKLREEDEEIAASTTPALRKNRQRVLVLPSRGVTSQMRHLINDIESLLPHSKKDSKLDSKSNLHILNELAELNNCNNTLYFEARKHTDLYLWMSKTPNGPSVKLQVQNIHTMDELKMTGNCLKGSRHVVSFDKGFDLAPHTMLMKELLTQIFAVPRTSRRTKPFVDHVLSFSYLDGKIWFRNFQITESLAHESASELAAAALENAKDRASKSKKGKDQNAKPPTLIEIGPRFVMVPIKIFEGSFGGATLFDNPEYVSPNAVRHAMRRKKGEKFTDKVKQQNALEEKRAALQLPEDELSNRKVFG</sequence>
<accession>A0A066VIU4</accession>
<dbReference type="OrthoDB" id="1638493at2759"/>
<evidence type="ECO:0000256" key="5">
    <source>
        <dbReference type="SAM" id="MobiDB-lite"/>
    </source>
</evidence>
<evidence type="ECO:0000313" key="8">
    <source>
        <dbReference type="Proteomes" id="UP000027361"/>
    </source>
</evidence>
<dbReference type="InParanoid" id="A0A066VIU4"/>
<name>A0A066VIU4_TILAU</name>
<dbReference type="SMART" id="SM00879">
    <property type="entry name" value="Brix"/>
    <property type="match status" value="1"/>
</dbReference>
<dbReference type="PROSITE" id="PS50833">
    <property type="entry name" value="BRIX"/>
    <property type="match status" value="1"/>
</dbReference>
<evidence type="ECO:0000256" key="2">
    <source>
        <dbReference type="ARBA" id="ARBA00006369"/>
    </source>
</evidence>
<dbReference type="HOGENOM" id="CLU_048373_2_1_1"/>
<dbReference type="RefSeq" id="XP_013240731.1">
    <property type="nucleotide sequence ID" value="XM_013385277.1"/>
</dbReference>
<feature type="compositionally biased region" description="Low complexity" evidence="5">
    <location>
        <begin position="1"/>
        <end position="11"/>
    </location>
</feature>
<proteinExistence type="inferred from homology"/>
<dbReference type="AlphaFoldDB" id="A0A066VIU4"/>
<dbReference type="InterPro" id="IPR026532">
    <property type="entry name" value="BRX1"/>
</dbReference>
<comment type="subcellular location">
    <subcellularLocation>
        <location evidence="1">Nucleus</location>
        <location evidence="1">Nucleolus</location>
    </subcellularLocation>
</comment>
<dbReference type="GeneID" id="25265248"/>
<dbReference type="SUPFAM" id="SSF52954">
    <property type="entry name" value="Class II aaRS ABD-related"/>
    <property type="match status" value="1"/>
</dbReference>
<dbReference type="GO" id="GO:0000027">
    <property type="term" value="P:ribosomal large subunit assembly"/>
    <property type="evidence" value="ECO:0007669"/>
    <property type="project" value="TreeGrafter"/>
</dbReference>
<keyword evidence="3" id="KW-0690">Ribosome biogenesis</keyword>
<evidence type="ECO:0000259" key="6">
    <source>
        <dbReference type="PROSITE" id="PS50833"/>
    </source>
</evidence>
<dbReference type="GO" id="GO:0006364">
    <property type="term" value="P:rRNA processing"/>
    <property type="evidence" value="ECO:0007669"/>
    <property type="project" value="InterPro"/>
</dbReference>
<dbReference type="PANTHER" id="PTHR13634">
    <property type="entry name" value="RIBOSOME BIOGENESIS PROTEIN BRIX"/>
    <property type="match status" value="1"/>
</dbReference>
<dbReference type="Proteomes" id="UP000027361">
    <property type="component" value="Unassembled WGS sequence"/>
</dbReference>
<dbReference type="InterPro" id="IPR007109">
    <property type="entry name" value="Brix"/>
</dbReference>
<reference evidence="7 8" key="1">
    <citation type="submission" date="2014-05" db="EMBL/GenBank/DDBJ databases">
        <title>Draft genome sequence of a rare smut relative, Tilletiaria anomala UBC 951.</title>
        <authorList>
            <consortium name="DOE Joint Genome Institute"/>
            <person name="Toome M."/>
            <person name="Kuo A."/>
            <person name="Henrissat B."/>
            <person name="Lipzen A."/>
            <person name="Tritt A."/>
            <person name="Yoshinaga Y."/>
            <person name="Zane M."/>
            <person name="Barry K."/>
            <person name="Grigoriev I.V."/>
            <person name="Spatafora J.W."/>
            <person name="Aimea M.C."/>
        </authorList>
    </citation>
    <scope>NUCLEOTIDE SEQUENCE [LARGE SCALE GENOMIC DNA]</scope>
    <source>
        <strain evidence="7 8">UBC 951</strain>
    </source>
</reference>
<dbReference type="Pfam" id="PF04427">
    <property type="entry name" value="Brix"/>
    <property type="match status" value="1"/>
</dbReference>
<dbReference type="STRING" id="1037660.A0A066VIU4"/>
<keyword evidence="4" id="KW-0539">Nucleus</keyword>
<dbReference type="GO" id="GO:0019843">
    <property type="term" value="F:rRNA binding"/>
    <property type="evidence" value="ECO:0007669"/>
    <property type="project" value="InterPro"/>
</dbReference>
<gene>
    <name evidence="7" type="ORF">K437DRAFT_259367</name>
</gene>
<evidence type="ECO:0000256" key="1">
    <source>
        <dbReference type="ARBA" id="ARBA00004604"/>
    </source>
</evidence>
<feature type="region of interest" description="Disordered" evidence="5">
    <location>
        <begin position="1"/>
        <end position="33"/>
    </location>
</feature>
<dbReference type="OMA" id="YRHRHLM"/>